<dbReference type="STRING" id="913774.A0A0C3GTF9"/>
<evidence type="ECO:0000313" key="8">
    <source>
        <dbReference type="Proteomes" id="UP000054321"/>
    </source>
</evidence>
<keyword evidence="4" id="KW-0560">Oxidoreductase</keyword>
<evidence type="ECO:0000256" key="5">
    <source>
        <dbReference type="ARBA" id="ARBA00023033"/>
    </source>
</evidence>
<protein>
    <recommendedName>
        <fullName evidence="6">FAD-binding domain-containing protein</fullName>
    </recommendedName>
</protein>
<dbReference type="PANTHER" id="PTHR13789">
    <property type="entry name" value="MONOOXYGENASE"/>
    <property type="match status" value="1"/>
</dbReference>
<dbReference type="HOGENOM" id="CLU_1337863_0_0_1"/>
<evidence type="ECO:0000256" key="2">
    <source>
        <dbReference type="ARBA" id="ARBA00022630"/>
    </source>
</evidence>
<gene>
    <name evidence="7" type="ORF">OIDMADRAFT_56478</name>
</gene>
<dbReference type="OrthoDB" id="16820at2759"/>
<accession>A0A0C3GTF9</accession>
<dbReference type="InterPro" id="IPR050493">
    <property type="entry name" value="FAD-dep_Monooxygenase_BioMet"/>
</dbReference>
<dbReference type="GO" id="GO:0071949">
    <property type="term" value="F:FAD binding"/>
    <property type="evidence" value="ECO:0007669"/>
    <property type="project" value="InterPro"/>
</dbReference>
<evidence type="ECO:0000256" key="3">
    <source>
        <dbReference type="ARBA" id="ARBA00022827"/>
    </source>
</evidence>
<dbReference type="PANTHER" id="PTHR13789:SF309">
    <property type="entry name" value="PUTATIVE (AFU_ORTHOLOGUE AFUA_6G14510)-RELATED"/>
    <property type="match status" value="1"/>
</dbReference>
<dbReference type="GO" id="GO:0004497">
    <property type="term" value="F:monooxygenase activity"/>
    <property type="evidence" value="ECO:0007669"/>
    <property type="project" value="UniProtKB-KW"/>
</dbReference>
<dbReference type="InParanoid" id="A0A0C3GTF9"/>
<dbReference type="AlphaFoldDB" id="A0A0C3GTF9"/>
<dbReference type="InterPro" id="IPR036188">
    <property type="entry name" value="FAD/NAD-bd_sf"/>
</dbReference>
<name>A0A0C3GTF9_OIDMZ</name>
<organism evidence="7 8">
    <name type="scientific">Oidiodendron maius (strain Zn)</name>
    <dbReference type="NCBI Taxonomy" id="913774"/>
    <lineage>
        <taxon>Eukaryota</taxon>
        <taxon>Fungi</taxon>
        <taxon>Dikarya</taxon>
        <taxon>Ascomycota</taxon>
        <taxon>Pezizomycotina</taxon>
        <taxon>Leotiomycetes</taxon>
        <taxon>Leotiomycetes incertae sedis</taxon>
        <taxon>Myxotrichaceae</taxon>
        <taxon>Oidiodendron</taxon>
    </lineage>
</organism>
<dbReference type="Pfam" id="PF01494">
    <property type="entry name" value="FAD_binding_3"/>
    <property type="match status" value="1"/>
</dbReference>
<dbReference type="SUPFAM" id="SSF51905">
    <property type="entry name" value="FAD/NAD(P)-binding domain"/>
    <property type="match status" value="1"/>
</dbReference>
<sequence>MASKLFESHVTTCEKHFSIMGNSSKNDSGVSFEGAVTVGFSDSQVENADIVIGADGLHSCVRKYLDPEGRSEPQFTNPAGVGGEIDRPLLRREGRDLNLPCLILGKDNAFGIMPASYDGNLIIWFYDLPTLPSYYSKSGRIIVIGDAAHVIVPTAGQGAVRSLEDAITLANALAPSLKLNQSAWDSSSLIFSASGRFTVNNVWRR</sequence>
<keyword evidence="5" id="KW-0503">Monooxygenase</keyword>
<proteinExistence type="inferred from homology"/>
<dbReference type="Gene3D" id="3.50.50.60">
    <property type="entry name" value="FAD/NAD(P)-binding domain"/>
    <property type="match status" value="2"/>
</dbReference>
<dbReference type="InterPro" id="IPR002938">
    <property type="entry name" value="FAD-bd"/>
</dbReference>
<keyword evidence="8" id="KW-1185">Reference proteome</keyword>
<keyword evidence="3" id="KW-0274">FAD</keyword>
<dbReference type="Proteomes" id="UP000054321">
    <property type="component" value="Unassembled WGS sequence"/>
</dbReference>
<evidence type="ECO:0000313" key="7">
    <source>
        <dbReference type="EMBL" id="KIM99335.1"/>
    </source>
</evidence>
<evidence type="ECO:0000256" key="1">
    <source>
        <dbReference type="ARBA" id="ARBA00007992"/>
    </source>
</evidence>
<keyword evidence="2" id="KW-0285">Flavoprotein</keyword>
<reference evidence="7 8" key="1">
    <citation type="submission" date="2014-04" db="EMBL/GenBank/DDBJ databases">
        <authorList>
            <consortium name="DOE Joint Genome Institute"/>
            <person name="Kuo A."/>
            <person name="Martino E."/>
            <person name="Perotto S."/>
            <person name="Kohler A."/>
            <person name="Nagy L.G."/>
            <person name="Floudas D."/>
            <person name="Copeland A."/>
            <person name="Barry K.W."/>
            <person name="Cichocki N."/>
            <person name="Veneault-Fourrey C."/>
            <person name="LaButti K."/>
            <person name="Lindquist E.A."/>
            <person name="Lipzen A."/>
            <person name="Lundell T."/>
            <person name="Morin E."/>
            <person name="Murat C."/>
            <person name="Sun H."/>
            <person name="Tunlid A."/>
            <person name="Henrissat B."/>
            <person name="Grigoriev I.V."/>
            <person name="Hibbett D.S."/>
            <person name="Martin F."/>
            <person name="Nordberg H.P."/>
            <person name="Cantor M.N."/>
            <person name="Hua S.X."/>
        </authorList>
    </citation>
    <scope>NUCLEOTIDE SEQUENCE [LARGE SCALE GENOMIC DNA]</scope>
    <source>
        <strain evidence="7 8">Zn</strain>
    </source>
</reference>
<comment type="similarity">
    <text evidence="1">Belongs to the paxM FAD-dependent monooxygenase family.</text>
</comment>
<evidence type="ECO:0000259" key="6">
    <source>
        <dbReference type="Pfam" id="PF01494"/>
    </source>
</evidence>
<reference evidence="8" key="2">
    <citation type="submission" date="2015-01" db="EMBL/GenBank/DDBJ databases">
        <title>Evolutionary Origins and Diversification of the Mycorrhizal Mutualists.</title>
        <authorList>
            <consortium name="DOE Joint Genome Institute"/>
            <consortium name="Mycorrhizal Genomics Consortium"/>
            <person name="Kohler A."/>
            <person name="Kuo A."/>
            <person name="Nagy L.G."/>
            <person name="Floudas D."/>
            <person name="Copeland A."/>
            <person name="Barry K.W."/>
            <person name="Cichocki N."/>
            <person name="Veneault-Fourrey C."/>
            <person name="LaButti K."/>
            <person name="Lindquist E.A."/>
            <person name="Lipzen A."/>
            <person name="Lundell T."/>
            <person name="Morin E."/>
            <person name="Murat C."/>
            <person name="Riley R."/>
            <person name="Ohm R."/>
            <person name="Sun H."/>
            <person name="Tunlid A."/>
            <person name="Henrissat B."/>
            <person name="Grigoriev I.V."/>
            <person name="Hibbett D.S."/>
            <person name="Martin F."/>
        </authorList>
    </citation>
    <scope>NUCLEOTIDE SEQUENCE [LARGE SCALE GENOMIC DNA]</scope>
    <source>
        <strain evidence="8">Zn</strain>
    </source>
</reference>
<evidence type="ECO:0000256" key="4">
    <source>
        <dbReference type="ARBA" id="ARBA00023002"/>
    </source>
</evidence>
<dbReference type="EMBL" id="KN832879">
    <property type="protein sequence ID" value="KIM99335.1"/>
    <property type="molecule type" value="Genomic_DNA"/>
</dbReference>
<feature type="domain" description="FAD-binding" evidence="6">
    <location>
        <begin position="137"/>
        <end position="178"/>
    </location>
</feature>